<dbReference type="GO" id="GO:0008408">
    <property type="term" value="F:3'-5' exonuclease activity"/>
    <property type="evidence" value="ECO:0007669"/>
    <property type="project" value="TreeGrafter"/>
</dbReference>
<feature type="domain" description="Exonuclease" evidence="5">
    <location>
        <begin position="7"/>
        <end position="203"/>
    </location>
</feature>
<gene>
    <name evidence="6" type="ORF">HNO91_11940</name>
</gene>
<dbReference type="GO" id="GO:0006259">
    <property type="term" value="P:DNA metabolic process"/>
    <property type="evidence" value="ECO:0007669"/>
    <property type="project" value="UniProtKB-ARBA"/>
</dbReference>
<keyword evidence="3 6" id="KW-0269">Exonuclease</keyword>
<sequence>MNLRTPYDTETTGLPLFRDPSDDPRQPHLVDICILAYNEAGILVDSFEAMVRPDGWVIPADVTAIHGITNEMAMDMGIPESEALDGFMAIHDRAGLRIAHNINFDDRIMRIALTRYRGKEAADTFKATPGYCTCLNAKPLVKCPPTAKMVAAGFGRPGQYKPPTVAEALLHFTGEELVGGHRARPDTEACARVYFAMSPPALVA</sequence>
<evidence type="ECO:0000313" key="7">
    <source>
        <dbReference type="Proteomes" id="UP000536720"/>
    </source>
</evidence>
<feature type="region of interest" description="Disordered" evidence="4">
    <location>
        <begin position="1"/>
        <end position="22"/>
    </location>
</feature>
<evidence type="ECO:0000259" key="5">
    <source>
        <dbReference type="SMART" id="SM00479"/>
    </source>
</evidence>
<dbReference type="EMBL" id="JABFMR010000008">
    <property type="protein sequence ID" value="NUT87138.1"/>
    <property type="molecule type" value="Genomic_DNA"/>
</dbReference>
<dbReference type="GO" id="GO:0003676">
    <property type="term" value="F:nucleic acid binding"/>
    <property type="evidence" value="ECO:0007669"/>
    <property type="project" value="InterPro"/>
</dbReference>
<proteinExistence type="predicted"/>
<evidence type="ECO:0000256" key="1">
    <source>
        <dbReference type="ARBA" id="ARBA00022722"/>
    </source>
</evidence>
<reference evidence="6 7" key="1">
    <citation type="journal article" date="2020" name="Front. Plant Sci.">
        <title>Isolation of Rhizosphere Bacteria That Improve Quality and Water Stress Tolerance in Greenhouse Ornamentals.</title>
        <authorList>
            <person name="Nordstedt N.P."/>
            <person name="Jones M.L."/>
        </authorList>
    </citation>
    <scope>NUCLEOTIDE SEQUENCE [LARGE SCALE GENOMIC DNA]</scope>
    <source>
        <strain evidence="6 7">C7D2</strain>
    </source>
</reference>
<protein>
    <submittedName>
        <fullName evidence="6">3'-5' exonuclease</fullName>
    </submittedName>
</protein>
<dbReference type="AlphaFoldDB" id="A0A7Y5Z4X4"/>
<evidence type="ECO:0000313" key="6">
    <source>
        <dbReference type="EMBL" id="NUT87138.1"/>
    </source>
</evidence>
<evidence type="ECO:0000256" key="2">
    <source>
        <dbReference type="ARBA" id="ARBA00022801"/>
    </source>
</evidence>
<dbReference type="PANTHER" id="PTHR30231:SF4">
    <property type="entry name" value="PROTEIN NEN2"/>
    <property type="match status" value="1"/>
</dbReference>
<evidence type="ECO:0000256" key="3">
    <source>
        <dbReference type="ARBA" id="ARBA00022839"/>
    </source>
</evidence>
<accession>A0A7Y5Z4X4</accession>
<dbReference type="Gene3D" id="3.30.420.10">
    <property type="entry name" value="Ribonuclease H-like superfamily/Ribonuclease H"/>
    <property type="match status" value="1"/>
</dbReference>
<dbReference type="SMART" id="SM00479">
    <property type="entry name" value="EXOIII"/>
    <property type="match status" value="1"/>
</dbReference>
<keyword evidence="1" id="KW-0540">Nuclease</keyword>
<evidence type="ECO:0000256" key="4">
    <source>
        <dbReference type="SAM" id="MobiDB-lite"/>
    </source>
</evidence>
<dbReference type="Proteomes" id="UP000536720">
    <property type="component" value="Unassembled WGS sequence"/>
</dbReference>
<dbReference type="SUPFAM" id="SSF53098">
    <property type="entry name" value="Ribonuclease H-like"/>
    <property type="match status" value="1"/>
</dbReference>
<dbReference type="CDD" id="cd06127">
    <property type="entry name" value="DEDDh"/>
    <property type="match status" value="1"/>
</dbReference>
<organism evidence="6 7">
    <name type="scientific">Pseudomonas corrugata</name>
    <dbReference type="NCBI Taxonomy" id="47879"/>
    <lineage>
        <taxon>Bacteria</taxon>
        <taxon>Pseudomonadati</taxon>
        <taxon>Pseudomonadota</taxon>
        <taxon>Gammaproteobacteria</taxon>
        <taxon>Pseudomonadales</taxon>
        <taxon>Pseudomonadaceae</taxon>
        <taxon>Pseudomonas</taxon>
    </lineage>
</organism>
<dbReference type="RefSeq" id="WP_175362547.1">
    <property type="nucleotide sequence ID" value="NZ_JABFMR010000008.1"/>
</dbReference>
<comment type="caution">
    <text evidence="6">The sequence shown here is derived from an EMBL/GenBank/DDBJ whole genome shotgun (WGS) entry which is preliminary data.</text>
</comment>
<name>A0A7Y5Z4X4_9PSED</name>
<dbReference type="InterPro" id="IPR013520">
    <property type="entry name" value="Ribonucl_H"/>
</dbReference>
<dbReference type="PANTHER" id="PTHR30231">
    <property type="entry name" value="DNA POLYMERASE III SUBUNIT EPSILON"/>
    <property type="match status" value="1"/>
</dbReference>
<dbReference type="Pfam" id="PF00929">
    <property type="entry name" value="RNase_T"/>
    <property type="match status" value="1"/>
</dbReference>
<dbReference type="InterPro" id="IPR012337">
    <property type="entry name" value="RNaseH-like_sf"/>
</dbReference>
<keyword evidence="2" id="KW-0378">Hydrolase</keyword>
<dbReference type="InterPro" id="IPR036397">
    <property type="entry name" value="RNaseH_sf"/>
</dbReference>